<gene>
    <name evidence="2" type="ORF">MRATA1EN1_LOCUS7913</name>
</gene>
<evidence type="ECO:0000256" key="1">
    <source>
        <dbReference type="SAM" id="MobiDB-lite"/>
    </source>
</evidence>
<name>A0ABN8YCN8_RANTA</name>
<protein>
    <submittedName>
        <fullName evidence="2">Uncharacterized protein</fullName>
    </submittedName>
</protein>
<proteinExistence type="predicted"/>
<organism evidence="2 3">
    <name type="scientific">Rangifer tarandus platyrhynchus</name>
    <name type="common">Svalbard reindeer</name>
    <dbReference type="NCBI Taxonomy" id="3082113"/>
    <lineage>
        <taxon>Eukaryota</taxon>
        <taxon>Metazoa</taxon>
        <taxon>Chordata</taxon>
        <taxon>Craniata</taxon>
        <taxon>Vertebrata</taxon>
        <taxon>Euteleostomi</taxon>
        <taxon>Mammalia</taxon>
        <taxon>Eutheria</taxon>
        <taxon>Laurasiatheria</taxon>
        <taxon>Artiodactyla</taxon>
        <taxon>Ruminantia</taxon>
        <taxon>Pecora</taxon>
        <taxon>Cervidae</taxon>
        <taxon>Odocoileinae</taxon>
        <taxon>Rangifer</taxon>
    </lineage>
</organism>
<dbReference type="EMBL" id="OX459954">
    <property type="protein sequence ID" value="CAI9158951.1"/>
    <property type="molecule type" value="Genomic_DNA"/>
</dbReference>
<feature type="compositionally biased region" description="Gly residues" evidence="1">
    <location>
        <begin position="301"/>
        <end position="310"/>
    </location>
</feature>
<feature type="compositionally biased region" description="Polar residues" evidence="1">
    <location>
        <begin position="178"/>
        <end position="187"/>
    </location>
</feature>
<feature type="compositionally biased region" description="Low complexity" evidence="1">
    <location>
        <begin position="253"/>
        <end position="264"/>
    </location>
</feature>
<feature type="region of interest" description="Disordered" evidence="1">
    <location>
        <begin position="170"/>
        <end position="376"/>
    </location>
</feature>
<evidence type="ECO:0000313" key="2">
    <source>
        <dbReference type="EMBL" id="CAI9158951.1"/>
    </source>
</evidence>
<keyword evidence="3" id="KW-1185">Reference proteome</keyword>
<reference evidence="2" key="1">
    <citation type="submission" date="2023-04" db="EMBL/GenBank/DDBJ databases">
        <authorList>
            <consortium name="ELIXIR-Norway"/>
        </authorList>
    </citation>
    <scope>NUCLEOTIDE SEQUENCE [LARGE SCALE GENOMIC DNA]</scope>
</reference>
<dbReference type="Proteomes" id="UP001176941">
    <property type="component" value="Chromosome 18"/>
</dbReference>
<accession>A0ABN8YCN8</accession>
<evidence type="ECO:0000313" key="3">
    <source>
        <dbReference type="Proteomes" id="UP001176941"/>
    </source>
</evidence>
<sequence length="376" mass="38179">MCLSLTGAVFRAGKPRQACQAFFECCWQSTTSGPPATPEWVGMRSGFSSLADHATPGTRAHSSVSLVLTPLVCCATRVSGIAACGAQGAPDDTLTSSLPCLKPQRGPPPPKADARSPHSRVCDSAQELQAPSGPAALAQGEHSAGVAAPQMLQCGSDTPTAALDVHPQRSDRFRFSPSRVSVAQCGNESRLGPSAAKSGLEGGGKRVEGELPPASPRGTLAFLRAGPPFPAPRALPRPECCSPSGAGRGGAGSLEEGAVSAPVRVARRQVARRAKQGTRGARVERKEAWSGVGWRVPGGPDPEGGGGGGGRRGRAAEDVPAAVRAGAADEPPQTLARALAGSRHRRRASAGEDVPAKGAAGGDSADSGLGKSRREP</sequence>
<feature type="compositionally biased region" description="Basic residues" evidence="1">
    <location>
        <begin position="265"/>
        <end position="276"/>
    </location>
</feature>
<feature type="compositionally biased region" description="Low complexity" evidence="1">
    <location>
        <begin position="356"/>
        <end position="370"/>
    </location>
</feature>
<feature type="region of interest" description="Disordered" evidence="1">
    <location>
        <begin position="95"/>
        <end position="144"/>
    </location>
</feature>